<dbReference type="OrthoDB" id="9871893at2"/>
<dbReference type="Proteomes" id="UP000076715">
    <property type="component" value="Unassembled WGS sequence"/>
</dbReference>
<evidence type="ECO:0000256" key="1">
    <source>
        <dbReference type="SAM" id="Phobius"/>
    </source>
</evidence>
<keyword evidence="1" id="KW-1133">Transmembrane helix</keyword>
<keyword evidence="3" id="KW-1185">Reference proteome</keyword>
<feature type="transmembrane region" description="Helical" evidence="1">
    <location>
        <begin position="6"/>
        <end position="25"/>
    </location>
</feature>
<proteinExistence type="predicted"/>
<protein>
    <submittedName>
        <fullName evidence="2">Uncharacterized protein</fullName>
    </submittedName>
</protein>
<dbReference type="STRING" id="1642818.AWE51_24180"/>
<evidence type="ECO:0000313" key="3">
    <source>
        <dbReference type="Proteomes" id="UP000076715"/>
    </source>
</evidence>
<gene>
    <name evidence="2" type="ORF">AWE51_24180</name>
</gene>
<keyword evidence="1" id="KW-0472">Membrane</keyword>
<reference evidence="2 3" key="1">
    <citation type="submission" date="2016-01" db="EMBL/GenBank/DDBJ databases">
        <title>The draft genome sequence of Aquimarina sp. RZW4-3-2.</title>
        <authorList>
            <person name="Wang Y."/>
        </authorList>
    </citation>
    <scope>NUCLEOTIDE SEQUENCE [LARGE SCALE GENOMIC DNA]</scope>
    <source>
        <strain evidence="2 3">RZW4-3-2</strain>
    </source>
</reference>
<dbReference type="EMBL" id="LQRT01000010">
    <property type="protein sequence ID" value="KZS40904.1"/>
    <property type="molecule type" value="Genomic_DNA"/>
</dbReference>
<evidence type="ECO:0000313" key="2">
    <source>
        <dbReference type="EMBL" id="KZS40904.1"/>
    </source>
</evidence>
<dbReference type="RefSeq" id="WP_066313305.1">
    <property type="nucleotide sequence ID" value="NZ_LQRT01000010.1"/>
</dbReference>
<feature type="transmembrane region" description="Helical" evidence="1">
    <location>
        <begin position="37"/>
        <end position="61"/>
    </location>
</feature>
<name>A0A162CR49_9FLAO</name>
<accession>A0A162CR49</accession>
<keyword evidence="1" id="KW-0812">Transmembrane</keyword>
<dbReference type="AlphaFoldDB" id="A0A162CR49"/>
<comment type="caution">
    <text evidence="2">The sequence shown here is derived from an EMBL/GenBank/DDBJ whole genome shotgun (WGS) entry which is preliminary data.</text>
</comment>
<sequence length="78" mass="8965">MSIEFTKTIIEVISAILILIAFELLNRKHLKGYSFMAIGQLLAAIICVMTSLWFLAFMHAINCLLMVRGYLKWKTNNE</sequence>
<organism evidence="2 3">
    <name type="scientific">Aquimarina aggregata</name>
    <dbReference type="NCBI Taxonomy" id="1642818"/>
    <lineage>
        <taxon>Bacteria</taxon>
        <taxon>Pseudomonadati</taxon>
        <taxon>Bacteroidota</taxon>
        <taxon>Flavobacteriia</taxon>
        <taxon>Flavobacteriales</taxon>
        <taxon>Flavobacteriaceae</taxon>
        <taxon>Aquimarina</taxon>
    </lineage>
</organism>